<feature type="region of interest" description="Disordered" evidence="2">
    <location>
        <begin position="727"/>
        <end position="751"/>
    </location>
</feature>
<evidence type="ECO:0000256" key="1">
    <source>
        <dbReference type="SAM" id="Coils"/>
    </source>
</evidence>
<proteinExistence type="predicted"/>
<feature type="region of interest" description="Disordered" evidence="2">
    <location>
        <begin position="774"/>
        <end position="807"/>
    </location>
</feature>
<feature type="region of interest" description="Disordered" evidence="2">
    <location>
        <begin position="878"/>
        <end position="911"/>
    </location>
</feature>
<keyword evidence="1" id="KW-0175">Coiled coil</keyword>
<organism evidence="3 4">
    <name type="scientific">Lepeophtheirus salmonis</name>
    <name type="common">Salmon louse</name>
    <name type="synonym">Caligus salmonis</name>
    <dbReference type="NCBI Taxonomy" id="72036"/>
    <lineage>
        <taxon>Eukaryota</taxon>
        <taxon>Metazoa</taxon>
        <taxon>Ecdysozoa</taxon>
        <taxon>Arthropoda</taxon>
        <taxon>Crustacea</taxon>
        <taxon>Multicrustacea</taxon>
        <taxon>Hexanauplia</taxon>
        <taxon>Copepoda</taxon>
        <taxon>Siphonostomatoida</taxon>
        <taxon>Caligidae</taxon>
        <taxon>Lepeophtheirus</taxon>
    </lineage>
</organism>
<gene>
    <name evidence="3" type="ORF">LSAA_16</name>
</gene>
<name>A0A817F870_LEPSM</name>
<evidence type="ECO:0000313" key="3">
    <source>
        <dbReference type="EMBL" id="CAF2740377.1"/>
    </source>
</evidence>
<protein>
    <submittedName>
        <fullName evidence="3">(salmon louse) hypothetical protein</fullName>
    </submittedName>
</protein>
<sequence length="1419" mass="162112">MKAFRRFYSSNLMSKLPLDEQQGYLDNCLSSSCRDNLEQFLDMGDIQSNDACLDAFNGHYQEKYSVLNRRVDYNKYFEIFAKFSDDKSIFDNILKFFYKIDILCPSSLTLRLFDRQAGKEYGFGKYRLGKQPRATELNLLTTDQLSGLPNNNLEGFNDVVKVLNDMEKSWTMNRRSFLNIRIDEKIEMGKKKSHALLPTNRDAEVAFECNVAEAGTEDDMEIEIRKYYVTLITEGECNIWYIASCENRNYDDTLRMDHLKDWRNKLDPDWKSNIMASKSMILMLKNKIQKIDELLTEVSDKDEELARNRIEIAQLREIISHNDVSSIHELQNKIRQYETQSSHQLKEIHQLKSSRISDLASKNEEIHNLCAEVSSLKTQNGNKSQEISNLKAGRNEINVLKSEISILREELKRITNENSILKSSQLEIKKLESNISSLSNEIERKNTKIIDLESELGSSSLLMSSNSRMKVKNGKPFDMDFIQNINKKLILLRSKMSLVLEESRSQTTKQSAMNEEKLSWNLNELNGELSSINDKAAKINTMMTSLMDVDGETEASILKLKNQNKDLNMKLKHEISRSNELNAKLISLNRRVKYSLQSRSPSELVCVSVQTDNIPPRVLSPSLKVKKTIIEEATSSFTPNVKVSFLPGAFQKRKIMLITKKSPIMTDDLPPMLHTNYLFSNFSCSESTSKDKINSILEKRIDERSSSLKNRVSLFKASRKEKVNNLFSCSSSSDGEPSPKKSKNASNLTPLGKSSFKRAEISLKSPHAIRTTRSFGRLPPSLIGPNQSASETSNLKSSNVFKKSPTKSETNIIYSSNYSNKDTVTTKTNIQSNSSSMSSDEVAIETSFSNYSENEEEDVPLTIDLNYYDEDPNQIKTNHRVIHSSNNRRSSEDKSNSITHSTEPEKFNSTKDIVSEGLSKGENYEQPIALLLPPPPQSDDDTFIIKGPLKMANTQSNSSELFQDDKSYLQRMSLIYEKERISKAEELQKRELALNVAINRESIIKLIEEQLHRLWKSITKETFEDIVNKISQEGFLHSSPRILIDILYVAVKAEKSSAFSEPPQPHMLGSPVLTIKQKKIIALIHALDEKSEFSGFIGNEFIQYLYYSLIGKGRMAQVLKLFEVLNLVRIYISLARLKGQEERVKTFMYDVTFFNNSRMHAIIYNIVLTWPDLFTWTGDGGGESADPILEATVWIIYNTGPATGASDFKVHDCRRSLQSRCGLISPYSTGIELVQKLIQRVTSEPSNRILKHSTVKAFLIISKSKDYKWCTNNLVNPLLQLLSEENSNYFHKSGGLMPWVVESIGEISRIYPADERTHLEDVFNPIKSLLENHDINPLLETACIKCLIRLGHHLQYQSVKFLSSWSPKFPIDDEIQILIQNFLGTRAHEFVHKQMKFARPCFKSIKEKKTNIMLGFTQI</sequence>
<dbReference type="EMBL" id="CAJNVT010000002">
    <property type="protein sequence ID" value="CAF2740377.1"/>
    <property type="molecule type" value="Genomic_DNA"/>
</dbReference>
<dbReference type="Proteomes" id="UP000675881">
    <property type="component" value="Unassembled WGS sequence"/>
</dbReference>
<feature type="coiled-coil region" evidence="1">
    <location>
        <begin position="284"/>
        <end position="455"/>
    </location>
</feature>
<dbReference type="SUPFAM" id="SSF48371">
    <property type="entry name" value="ARM repeat"/>
    <property type="match status" value="1"/>
</dbReference>
<accession>A0A817F870</accession>
<evidence type="ECO:0000313" key="4">
    <source>
        <dbReference type="Proteomes" id="UP000675881"/>
    </source>
</evidence>
<dbReference type="OrthoDB" id="6368736at2759"/>
<evidence type="ECO:0000256" key="2">
    <source>
        <dbReference type="SAM" id="MobiDB-lite"/>
    </source>
</evidence>
<dbReference type="InterPro" id="IPR016024">
    <property type="entry name" value="ARM-type_fold"/>
</dbReference>
<feature type="compositionally biased region" description="Polar residues" evidence="2">
    <location>
        <begin position="784"/>
        <end position="807"/>
    </location>
</feature>
<keyword evidence="4" id="KW-1185">Reference proteome</keyword>
<comment type="caution">
    <text evidence="3">The sequence shown here is derived from an EMBL/GenBank/DDBJ whole genome shotgun (WGS) entry which is preliminary data.</text>
</comment>
<reference evidence="3" key="1">
    <citation type="submission" date="2021-02" db="EMBL/GenBank/DDBJ databases">
        <authorList>
            <person name="Bekaert M."/>
        </authorList>
    </citation>
    <scope>NUCLEOTIDE SEQUENCE</scope>
    <source>
        <strain evidence="3">IoA-00</strain>
    </source>
</reference>